<dbReference type="InterPro" id="IPR014284">
    <property type="entry name" value="RNA_pol_sigma-70_dom"/>
</dbReference>
<evidence type="ECO:0000256" key="3">
    <source>
        <dbReference type="ARBA" id="ARBA00023082"/>
    </source>
</evidence>
<protein>
    <submittedName>
        <fullName evidence="7">RNA polymerase subunit sigma</fullName>
    </submittedName>
</protein>
<dbReference type="SUPFAM" id="SSF88946">
    <property type="entry name" value="Sigma2 domain of RNA polymerase sigma factors"/>
    <property type="match status" value="1"/>
</dbReference>
<dbReference type="GO" id="GO:0006352">
    <property type="term" value="P:DNA-templated transcription initiation"/>
    <property type="evidence" value="ECO:0007669"/>
    <property type="project" value="InterPro"/>
</dbReference>
<dbReference type="InterPro" id="IPR013249">
    <property type="entry name" value="RNA_pol_sigma70_r4_t2"/>
</dbReference>
<dbReference type="OrthoDB" id="9803470at2"/>
<evidence type="ECO:0000256" key="1">
    <source>
        <dbReference type="ARBA" id="ARBA00010641"/>
    </source>
</evidence>
<proteinExistence type="inferred from homology"/>
<dbReference type="NCBIfam" id="TIGR02937">
    <property type="entry name" value="sigma70-ECF"/>
    <property type="match status" value="1"/>
</dbReference>
<evidence type="ECO:0000259" key="6">
    <source>
        <dbReference type="Pfam" id="PF08281"/>
    </source>
</evidence>
<organism evidence="7 8">
    <name type="scientific">Pararhodobacter oceanensis</name>
    <dbReference type="NCBI Taxonomy" id="2172121"/>
    <lineage>
        <taxon>Bacteria</taxon>
        <taxon>Pseudomonadati</taxon>
        <taxon>Pseudomonadota</taxon>
        <taxon>Alphaproteobacteria</taxon>
        <taxon>Rhodobacterales</taxon>
        <taxon>Paracoccaceae</taxon>
        <taxon>Pararhodobacter</taxon>
    </lineage>
</organism>
<comment type="caution">
    <text evidence="7">The sequence shown here is derived from an EMBL/GenBank/DDBJ whole genome shotgun (WGS) entry which is preliminary data.</text>
</comment>
<evidence type="ECO:0000256" key="2">
    <source>
        <dbReference type="ARBA" id="ARBA00023015"/>
    </source>
</evidence>
<dbReference type="PANTHER" id="PTHR43133:SF62">
    <property type="entry name" value="RNA POLYMERASE SIGMA FACTOR SIGZ"/>
    <property type="match status" value="1"/>
</dbReference>
<dbReference type="Gene3D" id="1.10.1740.10">
    <property type="match status" value="1"/>
</dbReference>
<dbReference type="InterPro" id="IPR013324">
    <property type="entry name" value="RNA_pol_sigma_r3/r4-like"/>
</dbReference>
<dbReference type="InterPro" id="IPR039425">
    <property type="entry name" value="RNA_pol_sigma-70-like"/>
</dbReference>
<dbReference type="InterPro" id="IPR013325">
    <property type="entry name" value="RNA_pol_sigma_r2"/>
</dbReference>
<dbReference type="Pfam" id="PF08281">
    <property type="entry name" value="Sigma70_r4_2"/>
    <property type="match status" value="1"/>
</dbReference>
<dbReference type="Proteomes" id="UP000245911">
    <property type="component" value="Unassembled WGS sequence"/>
</dbReference>
<dbReference type="EMBL" id="QDKM01000001">
    <property type="protein sequence ID" value="PVH30604.1"/>
    <property type="molecule type" value="Genomic_DNA"/>
</dbReference>
<sequence>MPDDIITELLLRVARQDRAAFRQLYSEAAPKLTGVLLRILGNRAEVDDAMQDVFIKVWQRAASFQPDKGRGISWMIAVARNHALDQLRRRPAAAGMFRAEARDAEGQDPLEQVADGAIGVEQGMIAQGEARRVVDCFATLEEERSAAVKGAYIEGLSYQELAERFEVPLNTMRTWLRRSLMRLKECMDQ</sequence>
<name>A0A2T8HYV4_9RHOB</name>
<dbReference type="AlphaFoldDB" id="A0A2T8HYV4"/>
<keyword evidence="8" id="KW-1185">Reference proteome</keyword>
<reference evidence="7 8" key="1">
    <citation type="submission" date="2018-04" db="EMBL/GenBank/DDBJ databases">
        <title>Pararhodobacter oceanense sp. nov., isolated from marine intertidal sediment.</title>
        <authorList>
            <person name="Wang X.-L."/>
            <person name="Du Z.-J."/>
        </authorList>
    </citation>
    <scope>NUCLEOTIDE SEQUENCE [LARGE SCALE GENOMIC DNA]</scope>
    <source>
        <strain evidence="7 8">AM505</strain>
    </source>
</reference>
<keyword evidence="3" id="KW-0731">Sigma factor</keyword>
<dbReference type="PANTHER" id="PTHR43133">
    <property type="entry name" value="RNA POLYMERASE ECF-TYPE SIGMA FACTO"/>
    <property type="match status" value="1"/>
</dbReference>
<dbReference type="GO" id="GO:0016987">
    <property type="term" value="F:sigma factor activity"/>
    <property type="evidence" value="ECO:0007669"/>
    <property type="project" value="UniProtKB-KW"/>
</dbReference>
<comment type="similarity">
    <text evidence="1">Belongs to the sigma-70 factor family. ECF subfamily.</text>
</comment>
<evidence type="ECO:0000259" key="5">
    <source>
        <dbReference type="Pfam" id="PF04542"/>
    </source>
</evidence>
<evidence type="ECO:0000256" key="4">
    <source>
        <dbReference type="ARBA" id="ARBA00023163"/>
    </source>
</evidence>
<dbReference type="GO" id="GO:0003677">
    <property type="term" value="F:DNA binding"/>
    <property type="evidence" value="ECO:0007669"/>
    <property type="project" value="InterPro"/>
</dbReference>
<keyword evidence="4" id="KW-0804">Transcription</keyword>
<accession>A0A2T8HYV4</accession>
<feature type="domain" description="RNA polymerase sigma factor 70 region 4 type 2" evidence="6">
    <location>
        <begin position="132"/>
        <end position="183"/>
    </location>
</feature>
<dbReference type="InterPro" id="IPR007627">
    <property type="entry name" value="RNA_pol_sigma70_r2"/>
</dbReference>
<dbReference type="Pfam" id="PF04542">
    <property type="entry name" value="Sigma70_r2"/>
    <property type="match status" value="1"/>
</dbReference>
<dbReference type="Gene3D" id="1.10.10.10">
    <property type="entry name" value="Winged helix-like DNA-binding domain superfamily/Winged helix DNA-binding domain"/>
    <property type="match status" value="1"/>
</dbReference>
<gene>
    <name evidence="7" type="ORF">DDE20_03530</name>
</gene>
<dbReference type="SUPFAM" id="SSF88659">
    <property type="entry name" value="Sigma3 and sigma4 domains of RNA polymerase sigma factors"/>
    <property type="match status" value="1"/>
</dbReference>
<evidence type="ECO:0000313" key="8">
    <source>
        <dbReference type="Proteomes" id="UP000245911"/>
    </source>
</evidence>
<dbReference type="InterPro" id="IPR036388">
    <property type="entry name" value="WH-like_DNA-bd_sf"/>
</dbReference>
<feature type="domain" description="RNA polymerase sigma-70 region 2" evidence="5">
    <location>
        <begin position="24"/>
        <end position="90"/>
    </location>
</feature>
<evidence type="ECO:0000313" key="7">
    <source>
        <dbReference type="EMBL" id="PVH30604.1"/>
    </source>
</evidence>
<dbReference type="RefSeq" id="WP_116557025.1">
    <property type="nucleotide sequence ID" value="NZ_QDKM01000001.1"/>
</dbReference>
<keyword evidence="2" id="KW-0805">Transcription regulation</keyword>